<dbReference type="InterPro" id="IPR036964">
    <property type="entry name" value="RASGEF_cat_dom_sf"/>
</dbReference>
<feature type="compositionally biased region" description="Polar residues" evidence="1">
    <location>
        <begin position="240"/>
        <end position="251"/>
    </location>
</feature>
<feature type="region of interest" description="Disordered" evidence="1">
    <location>
        <begin position="226"/>
        <end position="311"/>
    </location>
</feature>
<feature type="region of interest" description="Disordered" evidence="1">
    <location>
        <begin position="129"/>
        <end position="160"/>
    </location>
</feature>
<evidence type="ECO:0000256" key="1">
    <source>
        <dbReference type="SAM" id="MobiDB-lite"/>
    </source>
</evidence>
<name>A0A8R1E6Y5_CAEJA</name>
<organism evidence="2 3">
    <name type="scientific">Caenorhabditis japonica</name>
    <dbReference type="NCBI Taxonomy" id="281687"/>
    <lineage>
        <taxon>Eukaryota</taxon>
        <taxon>Metazoa</taxon>
        <taxon>Ecdysozoa</taxon>
        <taxon>Nematoda</taxon>
        <taxon>Chromadorea</taxon>
        <taxon>Rhabditida</taxon>
        <taxon>Rhabditina</taxon>
        <taxon>Rhabditomorpha</taxon>
        <taxon>Rhabditoidea</taxon>
        <taxon>Rhabditidae</taxon>
        <taxon>Peloderinae</taxon>
        <taxon>Caenorhabditis</taxon>
    </lineage>
</organism>
<dbReference type="Proteomes" id="UP000005237">
    <property type="component" value="Unassembled WGS sequence"/>
</dbReference>
<dbReference type="GO" id="GO:0005085">
    <property type="term" value="F:guanyl-nucleotide exchange factor activity"/>
    <property type="evidence" value="ECO:0007669"/>
    <property type="project" value="InterPro"/>
</dbReference>
<keyword evidence="3" id="KW-1185">Reference proteome</keyword>
<feature type="compositionally biased region" description="Low complexity" evidence="1">
    <location>
        <begin position="266"/>
        <end position="285"/>
    </location>
</feature>
<evidence type="ECO:0000313" key="2">
    <source>
        <dbReference type="EnsemblMetazoa" id="CJA21243.1"/>
    </source>
</evidence>
<reference evidence="3" key="1">
    <citation type="submission" date="2010-08" db="EMBL/GenBank/DDBJ databases">
        <authorList>
            <consortium name="Caenorhabditis japonica Sequencing Consortium"/>
            <person name="Wilson R.K."/>
        </authorList>
    </citation>
    <scope>NUCLEOTIDE SEQUENCE [LARGE SCALE GENOMIC DNA]</scope>
    <source>
        <strain evidence="3">DF5081</strain>
    </source>
</reference>
<sequence length="365" mass="40374">MILHRILRYSEKLRNIGASSAPVVREYTILRRKNIKNQHCPAFPDLDISTISSANTATTKCRKTCETPESRAIHRVEKNLQMGGAYSPVLSHALLSQFFESINPKNDFKSNEDLEEYLYNKSLEIQPKGVETPSAEVKPKHTSSTLRSPGIKPPKAANHYSANHPIGLHLHTTQLAHPAAAAHQSSTVPNTPVTAHETKRSYSHNQDDGQFAMVDVRYDRKGTHQKIPVLQPPPLIPRVRNQTQLPPTTQAPMPPLAKTPSGSVMSTAATSPTSTLTTPSSGPAPKLHPRRVPPPMSPLAKSPLTPANGQRLGRPEIRNVVNMAWIIRANIRRHLPSSHMIDEKFSQLNHIDWISTIAYSQGLSE</sequence>
<evidence type="ECO:0000313" key="3">
    <source>
        <dbReference type="Proteomes" id="UP000005237"/>
    </source>
</evidence>
<dbReference type="EnsemblMetazoa" id="CJA21243.1">
    <property type="protein sequence ID" value="CJA21243.1"/>
    <property type="gene ID" value="WBGene00176815"/>
</dbReference>
<accession>A0A8R1E6Y5</accession>
<dbReference type="AlphaFoldDB" id="A0A8R1E6Y5"/>
<proteinExistence type="predicted"/>
<reference evidence="2" key="2">
    <citation type="submission" date="2022-06" db="UniProtKB">
        <authorList>
            <consortium name="EnsemblMetazoa"/>
        </authorList>
    </citation>
    <scope>IDENTIFICATION</scope>
    <source>
        <strain evidence="2">DF5081</strain>
    </source>
</reference>
<dbReference type="GO" id="GO:0007264">
    <property type="term" value="P:small GTPase-mediated signal transduction"/>
    <property type="evidence" value="ECO:0007669"/>
    <property type="project" value="InterPro"/>
</dbReference>
<dbReference type="Gene3D" id="1.10.840.10">
    <property type="entry name" value="Ras guanine-nucleotide exchange factors catalytic domain"/>
    <property type="match status" value="1"/>
</dbReference>
<protein>
    <submittedName>
        <fullName evidence="2">Uncharacterized protein</fullName>
    </submittedName>
</protein>